<dbReference type="AlphaFoldDB" id="A0A5K7YZE7"/>
<evidence type="ECO:0000313" key="2">
    <source>
        <dbReference type="EMBL" id="BBO73303.1"/>
    </source>
</evidence>
<sequence length="875" mass="97792">MKTIKPQKLGLLTRCFEYNQRFYFAVSVLMYVPLGGEADLLSEASMWEMVPDEIGKEGILEAAIPKARAEFLAAGFAFPPGVQPSLACTVRIAFAGREKSLNVFGDRFWEMGQSSEPQPFKKMALSWQRAYGGEGFSKNPLGRGFKPVKGAQGTVHLLPNLQYPGETTYDPDIPITPACFGPLDISWPQRFSKAGTYNKAWLKEDFPAFARDIDWTIFNIAPEDQWFEGHLNGDEAYCFENLHPEKSRIEGRLPGFKARCYITRKAESGDVFEELPTRFSTAWFFPHRERAVLIYQGLCETIDEDGSDIVHVMIGAERMGEPRPQEHYLDVLAKRLDKEKGMFYALKDSLLVPEGLPKSGHAAPVDENPIREKMRKRMERQIAEARAVAESYGLDPDVHAPKTLPPEEPAPDLEHLPEFMAKLEAEAQKQKKEAEISLEGVERRTKDLLASLDMDFEEIRKEYKEKPKGPPAFSAQEKIDFMEQLAEKMHKQDLDPEEIEGYLKDEDFRQRLFDGELQIKEFYRMSAHHQDPVTALDKEAGERIRQMAIEAHAKGESLAGKDLTGVDLSGLDLRGADFQKCFMESSNLEKANLQNANLSQAVLAHANLTDAHLTGANLSGANLGGACCVRLNAENSDCRDTILVKSNLTGASFANADFNGCNCSGAIYEDTNFSGVRAAQLKFLECDLRGLIFSGAHLHKCVFLNVELSGVDFSGAFLQASVFLDVIGKQCRFAGADMTNVRFVGQSVFDGSIFSNARLDDANLRGISLQDSDFNHAQINRADFSECNLRNANLYRAVGHEASFVKTDLNDASMISLNMMKGSLQRADIRGADLRGSNLYQVDMARVYANQYTQLGDTFTKKIRIYPRRVAPNEA</sequence>
<dbReference type="Pfam" id="PF09937">
    <property type="entry name" value="DUF2169"/>
    <property type="match status" value="1"/>
</dbReference>
<gene>
    <name evidence="2" type="ORF">DSCW_07200</name>
</gene>
<dbReference type="PANTHER" id="PTHR14136">
    <property type="entry name" value="BTB_POZ DOMAIN-CONTAINING PROTEIN KCTD9"/>
    <property type="match status" value="1"/>
</dbReference>
<name>A0A5K7YZE7_9BACT</name>
<dbReference type="EMBL" id="AP021875">
    <property type="protein sequence ID" value="BBO73303.1"/>
    <property type="molecule type" value="Genomic_DNA"/>
</dbReference>
<proteinExistence type="predicted"/>
<dbReference type="Pfam" id="PF00805">
    <property type="entry name" value="Pentapeptide"/>
    <property type="match status" value="4"/>
</dbReference>
<dbReference type="RefSeq" id="WP_155302422.1">
    <property type="nucleotide sequence ID" value="NZ_AP021875.1"/>
</dbReference>
<dbReference type="KEGG" id="dwd:DSCW_07200"/>
<evidence type="ECO:0000313" key="3">
    <source>
        <dbReference type="Proteomes" id="UP000427769"/>
    </source>
</evidence>
<dbReference type="InterPro" id="IPR001646">
    <property type="entry name" value="5peptide_repeat"/>
</dbReference>
<organism evidence="2 3">
    <name type="scientific">Desulfosarcina widdelii</name>
    <dbReference type="NCBI Taxonomy" id="947919"/>
    <lineage>
        <taxon>Bacteria</taxon>
        <taxon>Pseudomonadati</taxon>
        <taxon>Thermodesulfobacteriota</taxon>
        <taxon>Desulfobacteria</taxon>
        <taxon>Desulfobacterales</taxon>
        <taxon>Desulfosarcinaceae</taxon>
        <taxon>Desulfosarcina</taxon>
    </lineage>
</organism>
<dbReference type="PANTHER" id="PTHR14136:SF17">
    <property type="entry name" value="BTB_POZ DOMAIN-CONTAINING PROTEIN KCTD9"/>
    <property type="match status" value="1"/>
</dbReference>
<dbReference type="OrthoDB" id="233093at2"/>
<reference evidence="2 3" key="1">
    <citation type="submission" date="2019-11" db="EMBL/GenBank/DDBJ databases">
        <title>Comparative genomics of hydrocarbon-degrading Desulfosarcina strains.</title>
        <authorList>
            <person name="Watanabe M."/>
            <person name="Kojima H."/>
            <person name="Fukui M."/>
        </authorList>
    </citation>
    <scope>NUCLEOTIDE SEQUENCE [LARGE SCALE GENOMIC DNA]</scope>
    <source>
        <strain evidence="2 3">PP31</strain>
    </source>
</reference>
<feature type="domain" description="DUF2169" evidence="1">
    <location>
        <begin position="21"/>
        <end position="295"/>
    </location>
</feature>
<keyword evidence="3" id="KW-1185">Reference proteome</keyword>
<dbReference type="Gene3D" id="2.160.20.80">
    <property type="entry name" value="E3 ubiquitin-protein ligase SopA"/>
    <property type="match status" value="2"/>
</dbReference>
<protein>
    <recommendedName>
        <fullName evidence="1">DUF2169 domain-containing protein</fullName>
    </recommendedName>
</protein>
<accession>A0A5K7YZE7</accession>
<dbReference type="SUPFAM" id="SSF141571">
    <property type="entry name" value="Pentapeptide repeat-like"/>
    <property type="match status" value="2"/>
</dbReference>
<dbReference type="InterPro" id="IPR051082">
    <property type="entry name" value="Pentapeptide-BTB/POZ_domain"/>
</dbReference>
<dbReference type="InterPro" id="IPR018683">
    <property type="entry name" value="DUF2169"/>
</dbReference>
<dbReference type="Proteomes" id="UP000427769">
    <property type="component" value="Chromosome"/>
</dbReference>
<evidence type="ECO:0000259" key="1">
    <source>
        <dbReference type="Pfam" id="PF09937"/>
    </source>
</evidence>